<dbReference type="RefSeq" id="WP_073477924.1">
    <property type="nucleotide sequence ID" value="NZ_FQZU01000030.1"/>
</dbReference>
<gene>
    <name evidence="8" type="ORF">SAMN02745216_03888</name>
</gene>
<evidence type="ECO:0000256" key="4">
    <source>
        <dbReference type="ARBA" id="ARBA00023004"/>
    </source>
</evidence>
<dbReference type="SFLD" id="SFLDG01067">
    <property type="entry name" value="SPASM/twitch_domain_containing"/>
    <property type="match status" value="1"/>
</dbReference>
<dbReference type="InterPro" id="IPR050377">
    <property type="entry name" value="Radical_SAM_PqqE_MftC-like"/>
</dbReference>
<reference evidence="9" key="1">
    <citation type="submission" date="2016-11" db="EMBL/GenBank/DDBJ databases">
        <authorList>
            <person name="Varghese N."/>
            <person name="Submissions S."/>
        </authorList>
    </citation>
    <scope>NUCLEOTIDE SEQUENCE [LARGE SCALE GENOMIC DNA]</scope>
    <source>
        <strain evidence="9">DSM 16219</strain>
    </source>
</reference>
<dbReference type="GO" id="GO:0003824">
    <property type="term" value="F:catalytic activity"/>
    <property type="evidence" value="ECO:0007669"/>
    <property type="project" value="InterPro"/>
</dbReference>
<comment type="cofactor">
    <cofactor evidence="1">
        <name>[4Fe-4S] cluster</name>
        <dbReference type="ChEBI" id="CHEBI:49883"/>
    </cofactor>
</comment>
<dbReference type="GO" id="GO:0051536">
    <property type="term" value="F:iron-sulfur cluster binding"/>
    <property type="evidence" value="ECO:0007669"/>
    <property type="project" value="UniProtKB-KW"/>
</dbReference>
<dbReference type="GO" id="GO:0046872">
    <property type="term" value="F:metal ion binding"/>
    <property type="evidence" value="ECO:0007669"/>
    <property type="project" value="UniProtKB-KW"/>
</dbReference>
<dbReference type="EMBL" id="FQZU01000030">
    <property type="protein sequence ID" value="SHK67852.1"/>
    <property type="molecule type" value="Genomic_DNA"/>
</dbReference>
<dbReference type="InterPro" id="IPR007197">
    <property type="entry name" value="rSAM"/>
</dbReference>
<keyword evidence="4" id="KW-0408">Iron</keyword>
<keyword evidence="2" id="KW-0949">S-adenosyl-L-methionine</keyword>
<sequence length="331" mass="37471">MECAVIVTYRCNARCQMCNTWEHPSDKTREISPQIMDKIPSGQHRINLTGGEPALRDDLLDIVDVLCTKTNRLEISTNGYFTKKLVEIGKKHPEVTFRISLEGLPQLNDKVRGIKNGFDHALKTVLSLLDVGVKDVGFGMVVTDNNAQELLPLYHLCSRLGVEFATSTVHNSFYFHKFDNKINDLAFVEGKMEEFIAALLQSQRANYKLRIKDYGRAFINLGILRHMQGHTRRLPCGAATDLFFLDPFGKILACNGSPDPWVLGDLTIEPFSKIWESPQAQEIRKKVKVCNQGCWMVGTAVPAMRKTPWVPLAWILKNKSRLTRGKQLDLK</sequence>
<dbReference type="CDD" id="cd21109">
    <property type="entry name" value="SPASM"/>
    <property type="match status" value="1"/>
</dbReference>
<dbReference type="InterPro" id="IPR023885">
    <property type="entry name" value="4Fe4S-binding_SPASM_dom"/>
</dbReference>
<dbReference type="SUPFAM" id="SSF102114">
    <property type="entry name" value="Radical SAM enzymes"/>
    <property type="match status" value="1"/>
</dbReference>
<evidence type="ECO:0000256" key="2">
    <source>
        <dbReference type="ARBA" id="ARBA00022691"/>
    </source>
</evidence>
<evidence type="ECO:0000259" key="7">
    <source>
        <dbReference type="Pfam" id="PF13186"/>
    </source>
</evidence>
<feature type="domain" description="4Fe4S-binding SPASM" evidence="7">
    <location>
        <begin position="236"/>
        <end position="294"/>
    </location>
</feature>
<keyword evidence="3" id="KW-0479">Metal-binding</keyword>
<dbReference type="InterPro" id="IPR058240">
    <property type="entry name" value="rSAM_sf"/>
</dbReference>
<evidence type="ECO:0000259" key="6">
    <source>
        <dbReference type="Pfam" id="PF04055"/>
    </source>
</evidence>
<keyword evidence="5" id="KW-0411">Iron-sulfur</keyword>
<dbReference type="Proteomes" id="UP000183994">
    <property type="component" value="Unassembled WGS sequence"/>
</dbReference>
<dbReference type="Gene3D" id="3.20.20.70">
    <property type="entry name" value="Aldolase class I"/>
    <property type="match status" value="1"/>
</dbReference>
<dbReference type="Pfam" id="PF04055">
    <property type="entry name" value="Radical_SAM"/>
    <property type="match status" value="1"/>
</dbReference>
<dbReference type="SFLD" id="SFLDS00029">
    <property type="entry name" value="Radical_SAM"/>
    <property type="match status" value="1"/>
</dbReference>
<dbReference type="PANTHER" id="PTHR11228">
    <property type="entry name" value="RADICAL SAM DOMAIN PROTEIN"/>
    <property type="match status" value="1"/>
</dbReference>
<proteinExistence type="predicted"/>
<accession>A0A1M6UF31</accession>
<evidence type="ECO:0000256" key="3">
    <source>
        <dbReference type="ARBA" id="ARBA00022723"/>
    </source>
</evidence>
<organism evidence="8 9">
    <name type="scientific">Desulfatibacillum alkenivorans DSM 16219</name>
    <dbReference type="NCBI Taxonomy" id="1121393"/>
    <lineage>
        <taxon>Bacteria</taxon>
        <taxon>Pseudomonadati</taxon>
        <taxon>Thermodesulfobacteriota</taxon>
        <taxon>Desulfobacteria</taxon>
        <taxon>Desulfobacterales</taxon>
        <taxon>Desulfatibacillaceae</taxon>
        <taxon>Desulfatibacillum</taxon>
    </lineage>
</organism>
<evidence type="ECO:0000256" key="1">
    <source>
        <dbReference type="ARBA" id="ARBA00001966"/>
    </source>
</evidence>
<evidence type="ECO:0000256" key="5">
    <source>
        <dbReference type="ARBA" id="ARBA00023014"/>
    </source>
</evidence>
<evidence type="ECO:0000313" key="8">
    <source>
        <dbReference type="EMBL" id="SHK67852.1"/>
    </source>
</evidence>
<dbReference type="CDD" id="cd01335">
    <property type="entry name" value="Radical_SAM"/>
    <property type="match status" value="1"/>
</dbReference>
<dbReference type="STRING" id="1121393.SAMN02745216_03888"/>
<dbReference type="Pfam" id="PF13186">
    <property type="entry name" value="SPASM"/>
    <property type="match status" value="1"/>
</dbReference>
<dbReference type="AlphaFoldDB" id="A0A1M6UF31"/>
<keyword evidence="9" id="KW-1185">Reference proteome</keyword>
<dbReference type="OrthoDB" id="9782387at2"/>
<dbReference type="InterPro" id="IPR013785">
    <property type="entry name" value="Aldolase_TIM"/>
</dbReference>
<protein>
    <submittedName>
        <fullName evidence="8">Radical SAM superfamily enzyme, MoaA/NifB/PqqE/SkfB family</fullName>
    </submittedName>
</protein>
<name>A0A1M6UF31_9BACT</name>
<evidence type="ECO:0000313" key="9">
    <source>
        <dbReference type="Proteomes" id="UP000183994"/>
    </source>
</evidence>
<feature type="domain" description="Radical SAM core" evidence="6">
    <location>
        <begin position="5"/>
        <end position="155"/>
    </location>
</feature>
<dbReference type="PANTHER" id="PTHR11228:SF7">
    <property type="entry name" value="PQQA PEPTIDE CYCLASE"/>
    <property type="match status" value="1"/>
</dbReference>